<proteinExistence type="predicted"/>
<dbReference type="EMBL" id="GDJX01003848">
    <property type="protein sequence ID" value="JAT64088.1"/>
    <property type="molecule type" value="Transcribed_RNA"/>
</dbReference>
<feature type="domain" description="MYND-type" evidence="7">
    <location>
        <begin position="270"/>
        <end position="320"/>
    </location>
</feature>
<dbReference type="Gene3D" id="1.10.220.160">
    <property type="match status" value="1"/>
</dbReference>
<evidence type="ECO:0000256" key="3">
    <source>
        <dbReference type="ARBA" id="ARBA00022833"/>
    </source>
</evidence>
<dbReference type="InterPro" id="IPR001214">
    <property type="entry name" value="SET_dom"/>
</dbReference>
<dbReference type="PROSITE" id="PS50280">
    <property type="entry name" value="SET"/>
    <property type="match status" value="1"/>
</dbReference>
<dbReference type="PROSITE" id="PS50005">
    <property type="entry name" value="TPR"/>
    <property type="match status" value="1"/>
</dbReference>
<name>A0A1D1ZB25_9ARAE</name>
<evidence type="ECO:0000256" key="4">
    <source>
        <dbReference type="PROSITE-ProRule" id="PRU00134"/>
    </source>
</evidence>
<dbReference type="AlphaFoldDB" id="A0A1D1ZB25"/>
<dbReference type="Pfam" id="PF13181">
    <property type="entry name" value="TPR_8"/>
    <property type="match status" value="1"/>
</dbReference>
<dbReference type="Gene3D" id="1.25.40.10">
    <property type="entry name" value="Tetratricopeptide repeat domain"/>
    <property type="match status" value="2"/>
</dbReference>
<dbReference type="Gene3D" id="2.170.270.10">
    <property type="entry name" value="SET domain"/>
    <property type="match status" value="1"/>
</dbReference>
<dbReference type="SUPFAM" id="SSF82199">
    <property type="entry name" value="SET domain"/>
    <property type="match status" value="1"/>
</dbReference>
<evidence type="ECO:0000256" key="5">
    <source>
        <dbReference type="PROSITE-ProRule" id="PRU00339"/>
    </source>
</evidence>
<dbReference type="Gene3D" id="6.10.140.2220">
    <property type="match status" value="1"/>
</dbReference>
<protein>
    <submittedName>
        <fullName evidence="8">SET and MYND domain-containing protein 3</fullName>
    </submittedName>
</protein>
<dbReference type="GO" id="GO:0008270">
    <property type="term" value="F:zinc ion binding"/>
    <property type="evidence" value="ECO:0007669"/>
    <property type="project" value="UniProtKB-KW"/>
</dbReference>
<dbReference type="SUPFAM" id="SSF48452">
    <property type="entry name" value="TPR-like"/>
    <property type="match status" value="1"/>
</dbReference>
<dbReference type="SMART" id="SM00028">
    <property type="entry name" value="TPR"/>
    <property type="match status" value="4"/>
</dbReference>
<keyword evidence="5" id="KW-0802">TPR repeat</keyword>
<evidence type="ECO:0000259" key="7">
    <source>
        <dbReference type="PROSITE" id="PS50865"/>
    </source>
</evidence>
<accession>A0A1D1ZB25</accession>
<feature type="repeat" description="TPR" evidence="5">
    <location>
        <begin position="140"/>
        <end position="173"/>
    </location>
</feature>
<dbReference type="InterPro" id="IPR002893">
    <property type="entry name" value="Znf_MYND"/>
</dbReference>
<keyword evidence="3" id="KW-0862">Zinc</keyword>
<organism evidence="8">
    <name type="scientific">Anthurium amnicola</name>
    <dbReference type="NCBI Taxonomy" id="1678845"/>
    <lineage>
        <taxon>Eukaryota</taxon>
        <taxon>Viridiplantae</taxon>
        <taxon>Streptophyta</taxon>
        <taxon>Embryophyta</taxon>
        <taxon>Tracheophyta</taxon>
        <taxon>Spermatophyta</taxon>
        <taxon>Magnoliopsida</taxon>
        <taxon>Liliopsida</taxon>
        <taxon>Araceae</taxon>
        <taxon>Pothoideae</taxon>
        <taxon>Potheae</taxon>
        <taxon>Anthurium</taxon>
    </lineage>
</organism>
<evidence type="ECO:0000256" key="1">
    <source>
        <dbReference type="ARBA" id="ARBA00022723"/>
    </source>
</evidence>
<keyword evidence="2 4" id="KW-0863">Zinc-finger</keyword>
<dbReference type="InterPro" id="IPR046341">
    <property type="entry name" value="SET_dom_sf"/>
</dbReference>
<dbReference type="InterPro" id="IPR011990">
    <property type="entry name" value="TPR-like_helical_dom_sf"/>
</dbReference>
<evidence type="ECO:0000259" key="6">
    <source>
        <dbReference type="PROSITE" id="PS50280"/>
    </source>
</evidence>
<dbReference type="PANTHER" id="PTHR47337:SF1">
    <property type="entry name" value="TETRATRICOPEPTIDE REPEAT (TPR)-LIKE SUPERFAMILY PROTEIN"/>
    <property type="match status" value="1"/>
</dbReference>
<reference evidence="8" key="1">
    <citation type="submission" date="2015-07" db="EMBL/GenBank/DDBJ databases">
        <title>Transcriptome Assembly of Anthurium amnicola.</title>
        <authorList>
            <person name="Suzuki J."/>
        </authorList>
    </citation>
    <scope>NUCLEOTIDE SEQUENCE</scope>
</reference>
<evidence type="ECO:0000256" key="2">
    <source>
        <dbReference type="ARBA" id="ARBA00022771"/>
    </source>
</evidence>
<keyword evidence="1" id="KW-0479">Metal-binding</keyword>
<evidence type="ECO:0000313" key="8">
    <source>
        <dbReference type="EMBL" id="JAT64088.1"/>
    </source>
</evidence>
<dbReference type="PROSITE" id="PS50865">
    <property type="entry name" value="ZF_MYND_2"/>
    <property type="match status" value="1"/>
</dbReference>
<feature type="domain" description="SET" evidence="6">
    <location>
        <begin position="225"/>
        <end position="489"/>
    </location>
</feature>
<sequence length="758" mass="84026">MEELISLVPADLRRSISESSPEDLGYTCRSLLDFLLPLPQFQRVVRELTDTEMGLCKKSREAALELKKKGNDCFVGGDFAKALSFYSQALRFAPTSTSDVEKNLLATLYVNRASSMHKLGLLEECKRDCGRALLLSPVYVKAWYRRGKANLSLKNYEDAVHDLEAALGMESSSSGKNHIKEDLEMALSYFKSTCGTSNSSSRLMNANMGGGSFELGNITTEPHQVELQCISTQAKGKGMVSLCSIPPAGLIHSEEPLAVIVLKNCRETHCHFCLDELPTDVMFCSSCAIPSYCSQQCQEKAIEGRSEGNLERIPEHRHECGGVNWPAVLPSDVVLVGRVMAKLIEKRQHFPKADGQMEILDFVHHYARMPSESKLESHIFSIVLSFCLNHCFGSDFPFTGASVAQLVIVMCQMKVNSMAIVRMNSLQQAENILTSNIEQLRVGQAIYSTGRLFNHSCRPNIHAYFLSRKLLLRSTEFIPAGFPLELSYGPQVGQWGLHDRQKLLEDQYFFKCQCSGCSELNLSDLVINAFRCVKPTCFGAVLEDHLADSGMTGENFADPSTKICSLQLPLPVSSQKKDVIDEVAHVLLERPVAMLQMCPGFCLNCCSKCDLKSLIPLARTACVRIDRLKNAMILQKSPAVLPDALRSLSQLRSVRHAYSKDIAQAEDTIAETFCAVGDLKSALEHSKASIKILEKLYHDNHIVIGNELVKLASLQLSLGDHVAALHTIDRLEGIFSLYYGTHAAQIISYLKNLRRGAE</sequence>
<dbReference type="InterPro" id="IPR019734">
    <property type="entry name" value="TPR_rpt"/>
</dbReference>
<gene>
    <name evidence="8" type="primary">Smyd3_1</name>
    <name evidence="8" type="ORF">g.123284</name>
</gene>
<dbReference type="PANTHER" id="PTHR47337">
    <property type="entry name" value="TETRATRICOPEPTIDE REPEAT (TPR)-LIKE SUPERFAMILY PROTEIN"/>
    <property type="match status" value="1"/>
</dbReference>